<evidence type="ECO:0000256" key="2">
    <source>
        <dbReference type="ARBA" id="ARBA00022840"/>
    </source>
</evidence>
<dbReference type="GO" id="GO:0005737">
    <property type="term" value="C:cytoplasm"/>
    <property type="evidence" value="ECO:0007669"/>
    <property type="project" value="TreeGrafter"/>
</dbReference>
<dbReference type="SUPFAM" id="SSF52540">
    <property type="entry name" value="P-loop containing nucleoside triphosphate hydrolases"/>
    <property type="match status" value="1"/>
</dbReference>
<keyword evidence="5" id="KW-1185">Reference proteome</keyword>
<dbReference type="InterPro" id="IPR011990">
    <property type="entry name" value="TPR-like_helical_dom_sf"/>
</dbReference>
<dbReference type="EMBL" id="PGFF01000001">
    <property type="protein sequence ID" value="PJJ71381.1"/>
    <property type="molecule type" value="Genomic_DNA"/>
</dbReference>
<evidence type="ECO:0000256" key="1">
    <source>
        <dbReference type="ARBA" id="ARBA00022741"/>
    </source>
</evidence>
<dbReference type="InterPro" id="IPR000792">
    <property type="entry name" value="Tscrpt_reg_LuxR_C"/>
</dbReference>
<dbReference type="AlphaFoldDB" id="A0A2M9CHI7"/>
<dbReference type="GO" id="GO:0004016">
    <property type="term" value="F:adenylate cyclase activity"/>
    <property type="evidence" value="ECO:0007669"/>
    <property type="project" value="TreeGrafter"/>
</dbReference>
<comment type="caution">
    <text evidence="4">The sequence shown here is derived from an EMBL/GenBank/DDBJ whole genome shotgun (WGS) entry which is preliminary data.</text>
</comment>
<keyword evidence="1" id="KW-0547">Nucleotide-binding</keyword>
<dbReference type="PROSITE" id="PS00622">
    <property type="entry name" value="HTH_LUXR_1"/>
    <property type="match status" value="1"/>
</dbReference>
<dbReference type="GO" id="GO:0003677">
    <property type="term" value="F:DNA binding"/>
    <property type="evidence" value="ECO:0007669"/>
    <property type="project" value="InterPro"/>
</dbReference>
<dbReference type="RefSeq" id="WP_100363686.1">
    <property type="nucleotide sequence ID" value="NZ_PGFF01000001.1"/>
</dbReference>
<dbReference type="InterPro" id="IPR041664">
    <property type="entry name" value="AAA_16"/>
</dbReference>
<reference evidence="4 5" key="1">
    <citation type="submission" date="2017-11" db="EMBL/GenBank/DDBJ databases">
        <title>Genomic Encyclopedia of Archaeal and Bacterial Type Strains, Phase II (KMG-II): From Individual Species to Whole Genera.</title>
        <authorList>
            <person name="Goeker M."/>
        </authorList>
    </citation>
    <scope>NUCLEOTIDE SEQUENCE [LARGE SCALE GENOMIC DNA]</scope>
    <source>
        <strain evidence="4 5">DSM 27393</strain>
    </source>
</reference>
<dbReference type="SMART" id="SM00421">
    <property type="entry name" value="HTH_LUXR"/>
    <property type="match status" value="1"/>
</dbReference>
<dbReference type="Pfam" id="PF13191">
    <property type="entry name" value="AAA_16"/>
    <property type="match status" value="1"/>
</dbReference>
<dbReference type="Pfam" id="PF00196">
    <property type="entry name" value="GerE"/>
    <property type="match status" value="1"/>
</dbReference>
<dbReference type="GO" id="GO:0005524">
    <property type="term" value="F:ATP binding"/>
    <property type="evidence" value="ECO:0007669"/>
    <property type="project" value="UniProtKB-KW"/>
</dbReference>
<organism evidence="4 5">
    <name type="scientific">Diaminobutyricimonas aerilata</name>
    <dbReference type="NCBI Taxonomy" id="1162967"/>
    <lineage>
        <taxon>Bacteria</taxon>
        <taxon>Bacillati</taxon>
        <taxon>Actinomycetota</taxon>
        <taxon>Actinomycetes</taxon>
        <taxon>Micrococcales</taxon>
        <taxon>Microbacteriaceae</taxon>
        <taxon>Diaminobutyricimonas</taxon>
    </lineage>
</organism>
<protein>
    <submittedName>
        <fullName evidence="4">AAA ATPase-like protein</fullName>
    </submittedName>
</protein>
<dbReference type="InterPro" id="IPR036388">
    <property type="entry name" value="WH-like_DNA-bd_sf"/>
</dbReference>
<evidence type="ECO:0000313" key="5">
    <source>
        <dbReference type="Proteomes" id="UP000228758"/>
    </source>
</evidence>
<evidence type="ECO:0000313" key="4">
    <source>
        <dbReference type="EMBL" id="PJJ71381.1"/>
    </source>
</evidence>
<proteinExistence type="predicted"/>
<dbReference type="SUPFAM" id="SSF46894">
    <property type="entry name" value="C-terminal effector domain of the bipartite response regulators"/>
    <property type="match status" value="1"/>
</dbReference>
<name>A0A2M9CHI7_9MICO</name>
<dbReference type="CDD" id="cd06170">
    <property type="entry name" value="LuxR_C_like"/>
    <property type="match status" value="1"/>
</dbReference>
<dbReference type="OrthoDB" id="5476461at2"/>
<dbReference type="PRINTS" id="PR00038">
    <property type="entry name" value="HTHLUXR"/>
</dbReference>
<dbReference type="PANTHER" id="PTHR16305">
    <property type="entry name" value="TESTICULAR SOLUBLE ADENYLYL CYCLASE"/>
    <property type="match status" value="1"/>
</dbReference>
<dbReference type="InterPro" id="IPR016032">
    <property type="entry name" value="Sig_transdc_resp-reg_C-effctor"/>
</dbReference>
<keyword evidence="2" id="KW-0067">ATP-binding</keyword>
<sequence length="884" mass="94391">MSAAVVVDRVSPVVVGRDDALELVARRWAAARLGRGHMLLVAGEPGIGKTRLMHEASRRHSTRSPRALAFPRELDAPGGLLLNLGDELARLGDDATAERLRSALLAGPADGDDARRRRILLGELTTTILEALATPALWRLEDLHWADELSLDVLERVAAAIAETPSMVIATYRTVDAPAPWLPDWRRRMVSRRLGEEIILRRLTTADTARMVEAITGEVPSAAFVDDLHRRSDGIPLHIEELLGDASGVPESIAEAVLDRVETLDDRHRRLLQAASVIGRTFDCALLSRITQASDDDVRQAMRVLAEQQLVVASQEAFGFRHSLICDAVYSAIEPRERLRLHAAVARAADVGDAFASEHFERAGAAEEAHRHAVAAAADAVRVSSHRAAAGLYERALRTAPPDLPAASRARLHGLLGVQLGAIDEVERAAAQLSIAIRLHRDLGDEIAAAALVPKLMTMRHLLGDDLDTRCSLAFEALTRLGDDAPDGVRAEVVAALSAATMLARRLGESEAYGREAQRLAASAGATDLAIDLDLTLGAVLVFAGGDDEGWALLERGITAAEATGLDAVAARGYRMLATSASVLVEYDRAELWLERGARQTAATENWNDHHYLVAHQAHVAWAVGEPARAEALARHALADGHGITTRITALTALGYAFLSQGDTATAAAHLGQALAAAEPMDELQRISPAVWGLAEAALADGDPASATQLSERGFDLSAAVQDAAYLFPFVVTGMRARLALGDRGAARGWLARCTSALRSRGIPGTLPAIDHAAGLLESAEGRRVRAAELLTAAHAAWTARRRTWEARLAESALASLDPAPTGPLTAREAEVARLMASGATNREIAQTLVIAPKTVSTHVEHILAKLGMSRRSEVAAWVATTLR</sequence>
<gene>
    <name evidence="4" type="ORF">CLV46_0926</name>
</gene>
<feature type="domain" description="HTH luxR-type" evidence="3">
    <location>
        <begin position="818"/>
        <end position="883"/>
    </location>
</feature>
<dbReference type="InterPro" id="IPR027417">
    <property type="entry name" value="P-loop_NTPase"/>
</dbReference>
<dbReference type="PROSITE" id="PS50043">
    <property type="entry name" value="HTH_LUXR_2"/>
    <property type="match status" value="1"/>
</dbReference>
<dbReference type="Proteomes" id="UP000228758">
    <property type="component" value="Unassembled WGS sequence"/>
</dbReference>
<dbReference type="SUPFAM" id="SSF48452">
    <property type="entry name" value="TPR-like"/>
    <property type="match status" value="1"/>
</dbReference>
<dbReference type="Gene3D" id="1.10.10.10">
    <property type="entry name" value="Winged helix-like DNA-binding domain superfamily/Winged helix DNA-binding domain"/>
    <property type="match status" value="1"/>
</dbReference>
<dbReference type="GO" id="GO:0006355">
    <property type="term" value="P:regulation of DNA-templated transcription"/>
    <property type="evidence" value="ECO:0007669"/>
    <property type="project" value="InterPro"/>
</dbReference>
<dbReference type="Gene3D" id="1.25.40.10">
    <property type="entry name" value="Tetratricopeptide repeat domain"/>
    <property type="match status" value="1"/>
</dbReference>
<dbReference type="PANTHER" id="PTHR16305:SF28">
    <property type="entry name" value="GUANYLATE CYCLASE DOMAIN-CONTAINING PROTEIN"/>
    <property type="match status" value="1"/>
</dbReference>
<accession>A0A2M9CHI7</accession>
<evidence type="ECO:0000259" key="3">
    <source>
        <dbReference type="PROSITE" id="PS50043"/>
    </source>
</evidence>